<evidence type="ECO:0000313" key="6">
    <source>
        <dbReference type="Proteomes" id="UP000581135"/>
    </source>
</evidence>
<dbReference type="InterPro" id="IPR014162">
    <property type="entry name" value="CpoB_C"/>
</dbReference>
<dbReference type="NCBIfam" id="TIGR02795">
    <property type="entry name" value="tol_pal_ybgF"/>
    <property type="match status" value="1"/>
</dbReference>
<comment type="function">
    <text evidence="1">Mediates coordination of peptidoglycan synthesis and outer membrane constriction during cell division.</text>
</comment>
<dbReference type="Pfam" id="PF13174">
    <property type="entry name" value="TPR_6"/>
    <property type="match status" value="3"/>
</dbReference>
<dbReference type="SUPFAM" id="SSF48452">
    <property type="entry name" value="TPR-like"/>
    <property type="match status" value="1"/>
</dbReference>
<keyword evidence="6" id="KW-1185">Reference proteome</keyword>
<evidence type="ECO:0000256" key="1">
    <source>
        <dbReference type="HAMAP-Rule" id="MF_02066"/>
    </source>
</evidence>
<keyword evidence="1" id="KW-0132">Cell division</keyword>
<name>A0A839SSV0_9PROT</name>
<comment type="similarity">
    <text evidence="1">Belongs to the CpoB family.</text>
</comment>
<dbReference type="GO" id="GO:0030288">
    <property type="term" value="C:outer membrane-bounded periplasmic space"/>
    <property type="evidence" value="ECO:0007669"/>
    <property type="project" value="UniProtKB-UniRule"/>
</dbReference>
<keyword evidence="1" id="KW-0131">Cell cycle</keyword>
<dbReference type="GO" id="GO:0070206">
    <property type="term" value="P:protein trimerization"/>
    <property type="evidence" value="ECO:0007669"/>
    <property type="project" value="InterPro"/>
</dbReference>
<feature type="signal peptide" evidence="1">
    <location>
        <begin position="1"/>
        <end position="35"/>
    </location>
</feature>
<proteinExistence type="inferred from homology"/>
<dbReference type="Proteomes" id="UP000581135">
    <property type="component" value="Unassembled WGS sequence"/>
</dbReference>
<evidence type="ECO:0000313" key="5">
    <source>
        <dbReference type="EMBL" id="MBB3064790.1"/>
    </source>
</evidence>
<dbReference type="PROSITE" id="PS50005">
    <property type="entry name" value="TPR"/>
    <property type="match status" value="1"/>
</dbReference>
<evidence type="ECO:0000256" key="3">
    <source>
        <dbReference type="SAM" id="MobiDB-lite"/>
    </source>
</evidence>
<dbReference type="Gene3D" id="1.20.5.340">
    <property type="match status" value="1"/>
</dbReference>
<dbReference type="EMBL" id="JACHXA010000002">
    <property type="protein sequence ID" value="MBB3064790.1"/>
    <property type="molecule type" value="Genomic_DNA"/>
</dbReference>
<feature type="domain" description="YbgF trimerisation" evidence="4">
    <location>
        <begin position="82"/>
        <end position="134"/>
    </location>
</feature>
<dbReference type="InterPro" id="IPR011990">
    <property type="entry name" value="TPR-like_helical_dom_sf"/>
</dbReference>
<feature type="chain" id="PRO_5033185300" description="Cell division coordinator CpoB" evidence="1">
    <location>
        <begin position="36"/>
        <end position="353"/>
    </location>
</feature>
<feature type="compositionally biased region" description="Low complexity" evidence="3">
    <location>
        <begin position="137"/>
        <end position="171"/>
    </location>
</feature>
<dbReference type="AlphaFoldDB" id="A0A839SSV0"/>
<gene>
    <name evidence="1" type="primary">cpoB</name>
    <name evidence="5" type="ORF">FHR98_001062</name>
</gene>
<accession>A0A839SSV0</accession>
<keyword evidence="1" id="KW-0175">Coiled coil</keyword>
<dbReference type="InterPro" id="IPR019734">
    <property type="entry name" value="TPR_rpt"/>
</dbReference>
<feature type="repeat" description="TPR" evidence="2">
    <location>
        <begin position="265"/>
        <end position="298"/>
    </location>
</feature>
<dbReference type="InterPro" id="IPR034706">
    <property type="entry name" value="CpoB"/>
</dbReference>
<sequence length="353" mass="37359" precursor="true">MPELNAFSRMLQSNRAYLGALALLVLLALQPQAHAQDVQALQNQVDRLQRELTDLQRTVYQGGTATGSSAASELPAGSAARLEVRMGELEQSLRQLRGQIEEMSFRITQNQERLDKLSADVDYRLTVLEGGNPAGAAALGSASSEGTDAGSAASGAGAATTDTGTGGTATALPEGSAPQPGVLGQVSENELARVQQNKPADATAGTSAAAGQQTASAPVKVTLPEGSVEAQYEFALSLLRQTRFDEAEVALGSFLEKHPDHILSSNAKYWLGETYYVRGDYQNAAVTFAEGFQEFPNSAKAPDNLLKLGMALGQLGDNENACATFAQLQQRFPTAPANIQQKVQLERQRFGCS</sequence>
<dbReference type="GO" id="GO:0043093">
    <property type="term" value="P:FtsZ-dependent cytokinesis"/>
    <property type="evidence" value="ECO:0007669"/>
    <property type="project" value="UniProtKB-UniRule"/>
</dbReference>
<dbReference type="Pfam" id="PF16331">
    <property type="entry name" value="TolA_bind_tri"/>
    <property type="match status" value="1"/>
</dbReference>
<evidence type="ECO:0000259" key="4">
    <source>
        <dbReference type="Pfam" id="PF16331"/>
    </source>
</evidence>
<dbReference type="HAMAP" id="MF_02066">
    <property type="entry name" value="CpoB"/>
    <property type="match status" value="1"/>
</dbReference>
<feature type="compositionally biased region" description="Low complexity" evidence="3">
    <location>
        <begin position="202"/>
        <end position="217"/>
    </location>
</feature>
<comment type="caution">
    <text evidence="5">The sequence shown here is derived from an EMBL/GenBank/DDBJ whole genome shotgun (WGS) entry which is preliminary data.</text>
</comment>
<feature type="region of interest" description="Disordered" evidence="3">
    <location>
        <begin position="137"/>
        <end position="217"/>
    </location>
</feature>
<keyword evidence="1" id="KW-0732">Signal</keyword>
<dbReference type="InterPro" id="IPR032519">
    <property type="entry name" value="YbgF_tri"/>
</dbReference>
<comment type="subcellular location">
    <subcellularLocation>
        <location evidence="1">Periplasm</location>
    </subcellularLocation>
</comment>
<keyword evidence="2" id="KW-0802">TPR repeat</keyword>
<organism evidence="5 6">
    <name type="scientific">Limibacillus halophilus</name>
    <dbReference type="NCBI Taxonomy" id="1579333"/>
    <lineage>
        <taxon>Bacteria</taxon>
        <taxon>Pseudomonadati</taxon>
        <taxon>Pseudomonadota</taxon>
        <taxon>Alphaproteobacteria</taxon>
        <taxon>Rhodospirillales</taxon>
        <taxon>Rhodovibrionaceae</taxon>
        <taxon>Limibacillus</taxon>
    </lineage>
</organism>
<reference evidence="5 6" key="1">
    <citation type="submission" date="2020-08" db="EMBL/GenBank/DDBJ databases">
        <title>Genomic Encyclopedia of Type Strains, Phase III (KMG-III): the genomes of soil and plant-associated and newly described type strains.</title>
        <authorList>
            <person name="Whitman W."/>
        </authorList>
    </citation>
    <scope>NUCLEOTIDE SEQUENCE [LARGE SCALE GENOMIC DNA]</scope>
    <source>
        <strain evidence="5 6">CECT 8803</strain>
    </source>
</reference>
<dbReference type="RefSeq" id="WP_183415585.1">
    <property type="nucleotide sequence ID" value="NZ_JACHXA010000002.1"/>
</dbReference>
<keyword evidence="1" id="KW-0574">Periplasm</keyword>
<evidence type="ECO:0000256" key="2">
    <source>
        <dbReference type="PROSITE-ProRule" id="PRU00339"/>
    </source>
</evidence>
<protein>
    <recommendedName>
        <fullName evidence="1">Cell division coordinator CpoB</fullName>
    </recommendedName>
</protein>
<dbReference type="Gene3D" id="1.25.40.10">
    <property type="entry name" value="Tetratricopeptide repeat domain"/>
    <property type="match status" value="1"/>
</dbReference>
<feature type="coiled-coil region" evidence="1">
    <location>
        <begin position="38"/>
        <end position="106"/>
    </location>
</feature>